<evidence type="ECO:0000256" key="1">
    <source>
        <dbReference type="ARBA" id="ARBA00022722"/>
    </source>
</evidence>
<dbReference type="PANTHER" id="PTHR46609">
    <property type="entry name" value="EXONUCLEASE, PHAGE-TYPE/RECB, C-TERMINAL DOMAIN-CONTAINING PROTEIN"/>
    <property type="match status" value="1"/>
</dbReference>
<keyword evidence="1" id="KW-0540">Nuclease</keyword>
<accession>A0A3N0Y7P3</accession>
<comment type="caution">
    <text evidence="5">The sequence shown here is derived from an EMBL/GenBank/DDBJ whole genome shotgun (WGS) entry which is preliminary data.</text>
</comment>
<protein>
    <submittedName>
        <fullName evidence="5">Uncharacterized protein</fullName>
    </submittedName>
</protein>
<keyword evidence="2" id="KW-0255">Endonuclease</keyword>
<keyword evidence="4" id="KW-0269">Exonuclease</keyword>
<dbReference type="InterPro" id="IPR034720">
    <property type="entry name" value="Viral_alk_exo"/>
</dbReference>
<dbReference type="SUPFAM" id="SSF52980">
    <property type="entry name" value="Restriction endonuclease-like"/>
    <property type="match status" value="1"/>
</dbReference>
<dbReference type="GO" id="GO:0004519">
    <property type="term" value="F:endonuclease activity"/>
    <property type="evidence" value="ECO:0007669"/>
    <property type="project" value="UniProtKB-KW"/>
</dbReference>
<dbReference type="Gene3D" id="3.90.320.10">
    <property type="match status" value="1"/>
</dbReference>
<reference evidence="5 6" key="1">
    <citation type="submission" date="2018-10" db="EMBL/GenBank/DDBJ databases">
        <title>Genome assembly for a Yunnan-Guizhou Plateau 3E fish, Anabarilius grahami (Regan), and its evolutionary and genetic applications.</title>
        <authorList>
            <person name="Jiang W."/>
        </authorList>
    </citation>
    <scope>NUCLEOTIDE SEQUENCE [LARGE SCALE GENOMIC DNA]</scope>
    <source>
        <strain evidence="5">AG-KIZ</strain>
        <tissue evidence="5">Muscle</tissue>
    </source>
</reference>
<dbReference type="OrthoDB" id="6155932at2759"/>
<evidence type="ECO:0000256" key="2">
    <source>
        <dbReference type="ARBA" id="ARBA00022759"/>
    </source>
</evidence>
<evidence type="ECO:0000313" key="5">
    <source>
        <dbReference type="EMBL" id="ROL41870.1"/>
    </source>
</evidence>
<proteinExistence type="predicted"/>
<dbReference type="Pfam" id="PF01771">
    <property type="entry name" value="Viral_alk_exo"/>
    <property type="match status" value="1"/>
</dbReference>
<dbReference type="Proteomes" id="UP000281406">
    <property type="component" value="Unassembled WGS sequence"/>
</dbReference>
<evidence type="ECO:0000313" key="6">
    <source>
        <dbReference type="Proteomes" id="UP000281406"/>
    </source>
</evidence>
<dbReference type="InterPro" id="IPR011604">
    <property type="entry name" value="PDDEXK-like_dom_sf"/>
</dbReference>
<organism evidence="5 6">
    <name type="scientific">Anabarilius grahami</name>
    <name type="common">Kanglang fish</name>
    <name type="synonym">Barilius grahami</name>
    <dbReference type="NCBI Taxonomy" id="495550"/>
    <lineage>
        <taxon>Eukaryota</taxon>
        <taxon>Metazoa</taxon>
        <taxon>Chordata</taxon>
        <taxon>Craniata</taxon>
        <taxon>Vertebrata</taxon>
        <taxon>Euteleostomi</taxon>
        <taxon>Actinopterygii</taxon>
        <taxon>Neopterygii</taxon>
        <taxon>Teleostei</taxon>
        <taxon>Ostariophysi</taxon>
        <taxon>Cypriniformes</taxon>
        <taxon>Xenocyprididae</taxon>
        <taxon>Xenocypridinae</taxon>
        <taxon>Xenocypridinae incertae sedis</taxon>
        <taxon>Anabarilius</taxon>
    </lineage>
</organism>
<keyword evidence="3" id="KW-0378">Hydrolase</keyword>
<evidence type="ECO:0000256" key="3">
    <source>
        <dbReference type="ARBA" id="ARBA00022801"/>
    </source>
</evidence>
<dbReference type="InterPro" id="IPR051703">
    <property type="entry name" value="NF-kappa-B_Signaling_Reg"/>
</dbReference>
<name>A0A3N0Y7P3_ANAGA</name>
<dbReference type="GO" id="GO:0004527">
    <property type="term" value="F:exonuclease activity"/>
    <property type="evidence" value="ECO:0007669"/>
    <property type="project" value="UniProtKB-KW"/>
</dbReference>
<keyword evidence="6" id="KW-1185">Reference proteome</keyword>
<dbReference type="EMBL" id="RJVU01051426">
    <property type="protein sequence ID" value="ROL41870.1"/>
    <property type="molecule type" value="Genomic_DNA"/>
</dbReference>
<gene>
    <name evidence="5" type="ORF">DPX16_3498</name>
</gene>
<sequence length="204" mass="23013">MARWTDGRKKADEDQLQPTVWNTLRERSRPTVGLACSCLLSCFPLSALANSKPTKLRLTSNVNNIPGPLSTDIKIPESTLQSNHSFSLEEARKIKAETKGQASRHKEWHKKREGMLTASNFGKIIKRKKVTEEFIQSSYFPKPFAAKATSYGTANEPRAKQLYQEEYPNWHIHDAGLMLQSELHFLGATPDPIICDESGKNWTA</sequence>
<dbReference type="AlphaFoldDB" id="A0A3N0Y7P3"/>
<evidence type="ECO:0000256" key="4">
    <source>
        <dbReference type="ARBA" id="ARBA00022839"/>
    </source>
</evidence>
<dbReference type="GO" id="GO:0006281">
    <property type="term" value="P:DNA repair"/>
    <property type="evidence" value="ECO:0007669"/>
    <property type="project" value="UniProtKB-ARBA"/>
</dbReference>
<dbReference type="PANTHER" id="PTHR46609:SF8">
    <property type="entry name" value="YQAJ VIRAL RECOMBINASE DOMAIN-CONTAINING PROTEIN"/>
    <property type="match status" value="1"/>
</dbReference>
<dbReference type="InterPro" id="IPR011335">
    <property type="entry name" value="Restrct_endonuc-II-like"/>
</dbReference>